<evidence type="ECO:0000256" key="4">
    <source>
        <dbReference type="ARBA" id="ARBA00022692"/>
    </source>
</evidence>
<dbReference type="PROSITE" id="PS50920">
    <property type="entry name" value="SOLCAR"/>
    <property type="match status" value="3"/>
</dbReference>
<dbReference type="Proteomes" id="UP000646827">
    <property type="component" value="Unassembled WGS sequence"/>
</dbReference>
<dbReference type="PRINTS" id="PR00926">
    <property type="entry name" value="MITOCARRIER"/>
</dbReference>
<dbReference type="InterPro" id="IPR002067">
    <property type="entry name" value="MCP"/>
</dbReference>
<keyword evidence="5" id="KW-0677">Repeat</keyword>
<feature type="repeat" description="Solcar" evidence="9">
    <location>
        <begin position="208"/>
        <end position="300"/>
    </location>
</feature>
<evidence type="ECO:0000313" key="12">
    <source>
        <dbReference type="EMBL" id="KAG2225315.1"/>
    </source>
</evidence>
<dbReference type="InterPro" id="IPR052217">
    <property type="entry name" value="Mito/Peroxisomal_Carrier"/>
</dbReference>
<evidence type="ECO:0008006" key="14">
    <source>
        <dbReference type="Google" id="ProtNLM"/>
    </source>
</evidence>
<evidence type="ECO:0000256" key="3">
    <source>
        <dbReference type="ARBA" id="ARBA00022448"/>
    </source>
</evidence>
<name>A0A8H7SAX6_9FUNG</name>
<evidence type="ECO:0000256" key="8">
    <source>
        <dbReference type="ARBA" id="ARBA00023136"/>
    </source>
</evidence>
<keyword evidence="13" id="KW-1185">Reference proteome</keyword>
<keyword evidence="7" id="KW-0496">Mitochondrion</keyword>
<feature type="transmembrane region" description="Helical" evidence="11">
    <location>
        <begin position="296"/>
        <end position="312"/>
    </location>
</feature>
<dbReference type="EMBL" id="JAEPRB010000029">
    <property type="protein sequence ID" value="KAG2225315.1"/>
    <property type="molecule type" value="Genomic_DNA"/>
</dbReference>
<dbReference type="Gene3D" id="1.50.40.10">
    <property type="entry name" value="Mitochondrial carrier domain"/>
    <property type="match status" value="1"/>
</dbReference>
<comment type="caution">
    <text evidence="12">The sequence shown here is derived from an EMBL/GenBank/DDBJ whole genome shotgun (WGS) entry which is preliminary data.</text>
</comment>
<dbReference type="SUPFAM" id="SSF103506">
    <property type="entry name" value="Mitochondrial carrier"/>
    <property type="match status" value="1"/>
</dbReference>
<feature type="transmembrane region" description="Helical" evidence="11">
    <location>
        <begin position="73"/>
        <end position="95"/>
    </location>
</feature>
<sequence>MPIVSKETLPPFGHAVAGSFGAMFALTLVYPLDIIKTRIQVQAKHDGVDDKEQEHYNSALDGIKQIMGKEGVAGLYAGLGSSLLGTASTNFTYFYCYSLVRDFYNKNYNPGGGTSSAAMELLLGAIAGAMTTLVTTPIAVLTTRQQTLPSNERQGIFGTATTILAEEGVAGLWKGIRPSLILCVNPAITYGSFEKMKQFVLETMKWNMTPGVNFIVGAISKTLATIVTYPYIMAKVRLQWKPSKELQDKVEPYKGAGDVLARVLKQDGFFGWYKGMSTQISKAVLSQALLFMMKDLFTNYTVIAYALLLQIARRKLAA</sequence>
<dbReference type="Pfam" id="PF00153">
    <property type="entry name" value="Mito_carr"/>
    <property type="match status" value="3"/>
</dbReference>
<protein>
    <recommendedName>
        <fullName evidence="14">Mitochondrial carrier</fullName>
    </recommendedName>
</protein>
<evidence type="ECO:0000256" key="5">
    <source>
        <dbReference type="ARBA" id="ARBA00022737"/>
    </source>
</evidence>
<feature type="transmembrane region" description="Helical" evidence="11">
    <location>
        <begin position="212"/>
        <end position="232"/>
    </location>
</feature>
<keyword evidence="6 11" id="KW-1133">Transmembrane helix</keyword>
<accession>A0A8H7SAX6</accession>
<feature type="transmembrane region" description="Helical" evidence="11">
    <location>
        <begin position="12"/>
        <end position="32"/>
    </location>
</feature>
<keyword evidence="4 9" id="KW-0812">Transmembrane</keyword>
<gene>
    <name evidence="12" type="ORF">INT45_005559</name>
</gene>
<evidence type="ECO:0000256" key="9">
    <source>
        <dbReference type="PROSITE-ProRule" id="PRU00282"/>
    </source>
</evidence>
<dbReference type="PANTHER" id="PTHR45939">
    <property type="entry name" value="PEROXISOMAL MEMBRANE PROTEIN PMP34-RELATED"/>
    <property type="match status" value="1"/>
</dbReference>
<reference evidence="12 13" key="1">
    <citation type="submission" date="2020-12" db="EMBL/GenBank/DDBJ databases">
        <title>Metabolic potential, ecology and presence of endohyphal bacteria is reflected in genomic diversity of Mucoromycotina.</title>
        <authorList>
            <person name="Muszewska A."/>
            <person name="Okrasinska A."/>
            <person name="Steczkiewicz K."/>
            <person name="Drgas O."/>
            <person name="Orlowska M."/>
            <person name="Perlinska-Lenart U."/>
            <person name="Aleksandrzak-Piekarczyk T."/>
            <person name="Szatraj K."/>
            <person name="Zielenkiewicz U."/>
            <person name="Pilsyk S."/>
            <person name="Malc E."/>
            <person name="Mieczkowski P."/>
            <person name="Kruszewska J.S."/>
            <person name="Biernat P."/>
            <person name="Pawlowska J."/>
        </authorList>
    </citation>
    <scope>NUCLEOTIDE SEQUENCE [LARGE SCALE GENOMIC DNA]</scope>
    <source>
        <strain evidence="12 13">CBS 142.35</strain>
    </source>
</reference>
<dbReference type="GO" id="GO:0031966">
    <property type="term" value="C:mitochondrial membrane"/>
    <property type="evidence" value="ECO:0007669"/>
    <property type="project" value="UniProtKB-SubCell"/>
</dbReference>
<evidence type="ECO:0000256" key="6">
    <source>
        <dbReference type="ARBA" id="ARBA00022989"/>
    </source>
</evidence>
<dbReference type="InterPro" id="IPR023395">
    <property type="entry name" value="MCP_dom_sf"/>
</dbReference>
<organism evidence="12 13">
    <name type="scientific">Circinella minor</name>
    <dbReference type="NCBI Taxonomy" id="1195481"/>
    <lineage>
        <taxon>Eukaryota</taxon>
        <taxon>Fungi</taxon>
        <taxon>Fungi incertae sedis</taxon>
        <taxon>Mucoromycota</taxon>
        <taxon>Mucoromycotina</taxon>
        <taxon>Mucoromycetes</taxon>
        <taxon>Mucorales</taxon>
        <taxon>Lichtheimiaceae</taxon>
        <taxon>Circinella</taxon>
    </lineage>
</organism>
<comment type="subcellular location">
    <subcellularLocation>
        <location evidence="1">Mitochondrion membrane</location>
        <topology evidence="1">Multi-pass membrane protein</topology>
    </subcellularLocation>
</comment>
<dbReference type="OrthoDB" id="446044at2759"/>
<feature type="transmembrane region" description="Helical" evidence="11">
    <location>
        <begin position="115"/>
        <end position="141"/>
    </location>
</feature>
<evidence type="ECO:0000256" key="10">
    <source>
        <dbReference type="RuleBase" id="RU000488"/>
    </source>
</evidence>
<dbReference type="AlphaFoldDB" id="A0A8H7SAX6"/>
<dbReference type="GO" id="GO:0015217">
    <property type="term" value="F:ADP transmembrane transporter activity"/>
    <property type="evidence" value="ECO:0007669"/>
    <property type="project" value="TreeGrafter"/>
</dbReference>
<evidence type="ECO:0000313" key="13">
    <source>
        <dbReference type="Proteomes" id="UP000646827"/>
    </source>
</evidence>
<evidence type="ECO:0000256" key="2">
    <source>
        <dbReference type="ARBA" id="ARBA00006375"/>
    </source>
</evidence>
<dbReference type="PANTHER" id="PTHR45939:SF1">
    <property type="entry name" value="MITOCHONDRIAL THIAMINE PYROPHOSPHATE CARRIER 1-RELATED"/>
    <property type="match status" value="1"/>
</dbReference>
<proteinExistence type="inferred from homology"/>
<evidence type="ECO:0000256" key="11">
    <source>
        <dbReference type="SAM" id="Phobius"/>
    </source>
</evidence>
<comment type="similarity">
    <text evidence="2 10">Belongs to the mitochondrial carrier (TC 2.A.29) family.</text>
</comment>
<feature type="repeat" description="Solcar" evidence="9">
    <location>
        <begin position="9"/>
        <end position="103"/>
    </location>
</feature>
<evidence type="ECO:0000256" key="7">
    <source>
        <dbReference type="ARBA" id="ARBA00023128"/>
    </source>
</evidence>
<keyword evidence="3 10" id="KW-0813">Transport</keyword>
<dbReference type="InterPro" id="IPR018108">
    <property type="entry name" value="MCP_transmembrane"/>
</dbReference>
<feature type="repeat" description="Solcar" evidence="9">
    <location>
        <begin position="115"/>
        <end position="199"/>
    </location>
</feature>
<keyword evidence="8 9" id="KW-0472">Membrane</keyword>
<evidence type="ECO:0000256" key="1">
    <source>
        <dbReference type="ARBA" id="ARBA00004225"/>
    </source>
</evidence>